<gene>
    <name evidence="1" type="ORF">LSAT_V11C300120140</name>
</gene>
<name>A0A9R1XMR6_LACSA</name>
<accession>A0A9R1XMR6</accession>
<organism evidence="1 2">
    <name type="scientific">Lactuca sativa</name>
    <name type="common">Garden lettuce</name>
    <dbReference type="NCBI Taxonomy" id="4236"/>
    <lineage>
        <taxon>Eukaryota</taxon>
        <taxon>Viridiplantae</taxon>
        <taxon>Streptophyta</taxon>
        <taxon>Embryophyta</taxon>
        <taxon>Tracheophyta</taxon>
        <taxon>Spermatophyta</taxon>
        <taxon>Magnoliopsida</taxon>
        <taxon>eudicotyledons</taxon>
        <taxon>Gunneridae</taxon>
        <taxon>Pentapetalae</taxon>
        <taxon>asterids</taxon>
        <taxon>campanulids</taxon>
        <taxon>Asterales</taxon>
        <taxon>Asteraceae</taxon>
        <taxon>Cichorioideae</taxon>
        <taxon>Cichorieae</taxon>
        <taxon>Lactucinae</taxon>
        <taxon>Lactuca</taxon>
    </lineage>
</organism>
<keyword evidence="2" id="KW-1185">Reference proteome</keyword>
<protein>
    <submittedName>
        <fullName evidence="1">Uncharacterized protein</fullName>
    </submittedName>
</protein>
<dbReference type="AlphaFoldDB" id="A0A9R1XMR6"/>
<proteinExistence type="predicted"/>
<reference evidence="1 2" key="1">
    <citation type="journal article" date="2017" name="Nat. Commun.">
        <title>Genome assembly with in vitro proximity ligation data and whole-genome triplication in lettuce.</title>
        <authorList>
            <person name="Reyes-Chin-Wo S."/>
            <person name="Wang Z."/>
            <person name="Yang X."/>
            <person name="Kozik A."/>
            <person name="Arikit S."/>
            <person name="Song C."/>
            <person name="Xia L."/>
            <person name="Froenicke L."/>
            <person name="Lavelle D.O."/>
            <person name="Truco M.J."/>
            <person name="Xia R."/>
            <person name="Zhu S."/>
            <person name="Xu C."/>
            <person name="Xu H."/>
            <person name="Xu X."/>
            <person name="Cox K."/>
            <person name="Korf I."/>
            <person name="Meyers B.C."/>
            <person name="Michelmore R.W."/>
        </authorList>
    </citation>
    <scope>NUCLEOTIDE SEQUENCE [LARGE SCALE GENOMIC DNA]</scope>
    <source>
        <strain evidence="2">cv. Salinas</strain>
        <tissue evidence="1">Seedlings</tissue>
    </source>
</reference>
<sequence>MLWWTCVRILLDVIPNTTIRKPLGVVRQPIVAIRRAKSITFEGMRRRGRPRRKCEDNMRLDLKKLVLNDDISSNRKVWWLRIRVA</sequence>
<evidence type="ECO:0000313" key="2">
    <source>
        <dbReference type="Proteomes" id="UP000235145"/>
    </source>
</evidence>
<dbReference type="Proteomes" id="UP000235145">
    <property type="component" value="Unassembled WGS sequence"/>
</dbReference>
<dbReference type="EMBL" id="NBSK02000003">
    <property type="protein sequence ID" value="KAJ0218634.1"/>
    <property type="molecule type" value="Genomic_DNA"/>
</dbReference>
<evidence type="ECO:0000313" key="1">
    <source>
        <dbReference type="EMBL" id="KAJ0218634.1"/>
    </source>
</evidence>
<comment type="caution">
    <text evidence="1">The sequence shown here is derived from an EMBL/GenBank/DDBJ whole genome shotgun (WGS) entry which is preliminary data.</text>
</comment>